<evidence type="ECO:0000313" key="2">
    <source>
        <dbReference type="Proteomes" id="UP000579945"/>
    </source>
</evidence>
<dbReference type="RefSeq" id="WP_246452082.1">
    <property type="nucleotide sequence ID" value="NZ_BAAAXX010000021.1"/>
</dbReference>
<protein>
    <submittedName>
        <fullName evidence="1">Uncharacterized protein</fullName>
    </submittedName>
</protein>
<accession>A0A7W5YQF8</accession>
<keyword evidence="2" id="KW-1185">Reference proteome</keyword>
<sequence>MAALSLIGCLPPAEAKRALRTRAATLEGSVAGLASHRRALAESGLPEVLTLELDCPQTLQEAELAWVRGLIDRIDGGMLDWPLATRRALLDGMSAP</sequence>
<organism evidence="1 2">
    <name type="scientific">Nonomuraea dietziae</name>
    <dbReference type="NCBI Taxonomy" id="65515"/>
    <lineage>
        <taxon>Bacteria</taxon>
        <taxon>Bacillati</taxon>
        <taxon>Actinomycetota</taxon>
        <taxon>Actinomycetes</taxon>
        <taxon>Streptosporangiales</taxon>
        <taxon>Streptosporangiaceae</taxon>
        <taxon>Nonomuraea</taxon>
    </lineage>
</organism>
<dbReference type="AlphaFoldDB" id="A0A7W5YQF8"/>
<name>A0A7W5YQF8_9ACTN</name>
<evidence type="ECO:0000313" key="1">
    <source>
        <dbReference type="EMBL" id="MBB3729547.1"/>
    </source>
</evidence>
<dbReference type="GeneID" id="95396170"/>
<gene>
    <name evidence="1" type="ORF">FHR33_005407</name>
</gene>
<dbReference type="EMBL" id="JACIBV010000001">
    <property type="protein sequence ID" value="MBB3729547.1"/>
    <property type="molecule type" value="Genomic_DNA"/>
</dbReference>
<reference evidence="1 2" key="1">
    <citation type="submission" date="2020-08" db="EMBL/GenBank/DDBJ databases">
        <title>Sequencing the genomes of 1000 actinobacteria strains.</title>
        <authorList>
            <person name="Klenk H.-P."/>
        </authorList>
    </citation>
    <scope>NUCLEOTIDE SEQUENCE [LARGE SCALE GENOMIC DNA]</scope>
    <source>
        <strain evidence="1 2">DSM 44320</strain>
    </source>
</reference>
<dbReference type="Proteomes" id="UP000579945">
    <property type="component" value="Unassembled WGS sequence"/>
</dbReference>
<comment type="caution">
    <text evidence="1">The sequence shown here is derived from an EMBL/GenBank/DDBJ whole genome shotgun (WGS) entry which is preliminary data.</text>
</comment>
<proteinExistence type="predicted"/>